<sequence length="338" mass="36859">MPMREPTLGGVPAVPARAGALARGRDVVTDYLYDAARFLRHSGALRARSARTLESLVVIDTHRIEKGLASARPRPWFGEAVLPRLLANTRLLLDERPDSFAASAACEALRTYFAWHDAQTAGAPAWAVDLERESAALQTRLRAALGDGATVTYTRDELLKAAPADPLAFFASRHSIRWFDERPVAAEDIAAAVEAAQHSPSGWNRQAWRVHVFPRGAAADKVLACQGGNTGFGHTASHVLVVATDLRAFVFEHERNQVWVDGGMFAMSLVHAFHALGLGSCCLNWSVGRRPDRRLRTVIDLPSHESVVMLLVVGHLPETVATTCSRREPTLPIVHHTG</sequence>
<comment type="caution">
    <text evidence="7">The sequence shown here is derived from an EMBL/GenBank/DDBJ whole genome shotgun (WGS) entry which is preliminary data.</text>
</comment>
<evidence type="ECO:0000256" key="5">
    <source>
        <dbReference type="ARBA" id="ARBA00023002"/>
    </source>
</evidence>
<evidence type="ECO:0000256" key="1">
    <source>
        <dbReference type="ARBA" id="ARBA00001917"/>
    </source>
</evidence>
<keyword evidence="5" id="KW-0560">Oxidoreductase</keyword>
<dbReference type="PANTHER" id="PTHR43673">
    <property type="entry name" value="NAD(P)H NITROREDUCTASE YDGI-RELATED"/>
    <property type="match status" value="1"/>
</dbReference>
<comment type="similarity">
    <text evidence="2">Belongs to the nitroreductase family.</text>
</comment>
<dbReference type="InterPro" id="IPR000415">
    <property type="entry name" value="Nitroreductase-like"/>
</dbReference>
<organism evidence="7 8">
    <name type="scientific">Glycomyces tritici</name>
    <dbReference type="NCBI Taxonomy" id="2665176"/>
    <lineage>
        <taxon>Bacteria</taxon>
        <taxon>Bacillati</taxon>
        <taxon>Actinomycetota</taxon>
        <taxon>Actinomycetes</taxon>
        <taxon>Glycomycetales</taxon>
        <taxon>Glycomycetaceae</taxon>
        <taxon>Glycomyces</taxon>
    </lineage>
</organism>
<accession>A0ABT7YN95</accession>
<keyword evidence="8" id="KW-1185">Reference proteome</keyword>
<proteinExistence type="inferred from homology"/>
<evidence type="ECO:0000256" key="3">
    <source>
        <dbReference type="ARBA" id="ARBA00022630"/>
    </source>
</evidence>
<dbReference type="PANTHER" id="PTHR43673:SF2">
    <property type="entry name" value="NITROREDUCTASE"/>
    <property type="match status" value="1"/>
</dbReference>
<dbReference type="RefSeq" id="WP_289957158.1">
    <property type="nucleotide sequence ID" value="NZ_JAUEMJ010000002.1"/>
</dbReference>
<protein>
    <submittedName>
        <fullName evidence="7">Nitroreductase family protein</fullName>
    </submittedName>
</protein>
<dbReference type="Pfam" id="PF00881">
    <property type="entry name" value="Nitroreductase"/>
    <property type="match status" value="2"/>
</dbReference>
<dbReference type="Proteomes" id="UP001171902">
    <property type="component" value="Unassembled WGS sequence"/>
</dbReference>
<dbReference type="SUPFAM" id="SSF55469">
    <property type="entry name" value="FMN-dependent nitroreductase-like"/>
    <property type="match status" value="1"/>
</dbReference>
<keyword evidence="3" id="KW-0285">Flavoprotein</keyword>
<reference evidence="7" key="1">
    <citation type="submission" date="2023-06" db="EMBL/GenBank/DDBJ databases">
        <title>Gycomyces niveus sp.nov., a novel actinomycete isolated from soil in Shouguang.</title>
        <authorList>
            <person name="Yang X."/>
            <person name="Zhao J."/>
        </authorList>
    </citation>
    <scope>NUCLEOTIDE SEQUENCE</scope>
    <source>
        <strain evidence="7">NEAU C2</strain>
    </source>
</reference>
<keyword evidence="4" id="KW-0288">FMN</keyword>
<evidence type="ECO:0000313" key="7">
    <source>
        <dbReference type="EMBL" id="MDN3240111.1"/>
    </source>
</evidence>
<evidence type="ECO:0000256" key="2">
    <source>
        <dbReference type="ARBA" id="ARBA00007118"/>
    </source>
</evidence>
<dbReference type="InterPro" id="IPR029479">
    <property type="entry name" value="Nitroreductase"/>
</dbReference>
<gene>
    <name evidence="7" type="ORF">QWI33_10260</name>
</gene>
<feature type="domain" description="Nitroreductase" evidence="6">
    <location>
        <begin position="171"/>
        <end position="221"/>
    </location>
</feature>
<evidence type="ECO:0000256" key="4">
    <source>
        <dbReference type="ARBA" id="ARBA00022643"/>
    </source>
</evidence>
<dbReference type="Gene3D" id="3.40.109.10">
    <property type="entry name" value="NADH Oxidase"/>
    <property type="match status" value="1"/>
</dbReference>
<evidence type="ECO:0000313" key="8">
    <source>
        <dbReference type="Proteomes" id="UP001171902"/>
    </source>
</evidence>
<name>A0ABT7YN95_9ACTN</name>
<comment type="cofactor">
    <cofactor evidence="1">
        <name>FMN</name>
        <dbReference type="ChEBI" id="CHEBI:58210"/>
    </cofactor>
</comment>
<evidence type="ECO:0000259" key="6">
    <source>
        <dbReference type="Pfam" id="PF00881"/>
    </source>
</evidence>
<feature type="domain" description="Nitroreductase" evidence="6">
    <location>
        <begin position="228"/>
        <end position="315"/>
    </location>
</feature>
<dbReference type="EMBL" id="JAUEMJ010000002">
    <property type="protein sequence ID" value="MDN3240111.1"/>
    <property type="molecule type" value="Genomic_DNA"/>
</dbReference>